<reference evidence="2" key="2">
    <citation type="submission" date="2014-06" db="EMBL/GenBank/DDBJ databases">
        <authorList>
            <person name="Genoscope - CEA"/>
        </authorList>
    </citation>
    <scope>NUCLEOTIDE SEQUENCE</scope>
</reference>
<dbReference type="EMBL" id="LK052036">
    <property type="protein sequence ID" value="CDY72589.1"/>
    <property type="molecule type" value="Genomic_DNA"/>
</dbReference>
<accession>A0A078K0X5</accession>
<keyword evidence="1" id="KW-0472">Membrane</keyword>
<proteinExistence type="predicted"/>
<feature type="transmembrane region" description="Helical" evidence="1">
    <location>
        <begin position="67"/>
        <end position="85"/>
    </location>
</feature>
<dbReference type="AlphaFoldDB" id="A0A078K0X5"/>
<reference evidence="2" key="1">
    <citation type="journal article" date="2014" name="Science">
        <title>Plant genetics. Early allopolyploid evolution in the post-Neolithic Brassica napus oilseed genome.</title>
        <authorList>
            <person name="Chalhoub B."/>
            <person name="Denoeud F."/>
            <person name="Liu S."/>
            <person name="Parkin I.A."/>
            <person name="Tang H."/>
            <person name="Wang X."/>
            <person name="Chiquet J."/>
            <person name="Belcram H."/>
            <person name="Tong C."/>
            <person name="Samans B."/>
            <person name="Correa M."/>
            <person name="Da Silva C."/>
            <person name="Just J."/>
            <person name="Falentin C."/>
            <person name="Koh C.S."/>
            <person name="Le Clainche I."/>
            <person name="Bernard M."/>
            <person name="Bento P."/>
            <person name="Noel B."/>
            <person name="Labadie K."/>
            <person name="Alberti A."/>
            <person name="Charles M."/>
            <person name="Arnaud D."/>
            <person name="Guo H."/>
            <person name="Daviaud C."/>
            <person name="Alamery S."/>
            <person name="Jabbari K."/>
            <person name="Zhao M."/>
            <person name="Edger P.P."/>
            <person name="Chelaifa H."/>
            <person name="Tack D."/>
            <person name="Lassalle G."/>
            <person name="Mestiri I."/>
            <person name="Schnel N."/>
            <person name="Le Paslier M.C."/>
            <person name="Fan G."/>
            <person name="Renault V."/>
            <person name="Bayer P.E."/>
            <person name="Golicz A.A."/>
            <person name="Manoli S."/>
            <person name="Lee T.H."/>
            <person name="Thi V.H."/>
            <person name="Chalabi S."/>
            <person name="Hu Q."/>
            <person name="Fan C."/>
            <person name="Tollenaere R."/>
            <person name="Lu Y."/>
            <person name="Battail C."/>
            <person name="Shen J."/>
            <person name="Sidebottom C.H."/>
            <person name="Wang X."/>
            <person name="Canaguier A."/>
            <person name="Chauveau A."/>
            <person name="Berard A."/>
            <person name="Deniot G."/>
            <person name="Guan M."/>
            <person name="Liu Z."/>
            <person name="Sun F."/>
            <person name="Lim Y.P."/>
            <person name="Lyons E."/>
            <person name="Town C.D."/>
            <person name="Bancroft I."/>
            <person name="Wang X."/>
            <person name="Meng J."/>
            <person name="Ma J."/>
            <person name="Pires J.C."/>
            <person name="King G.J."/>
            <person name="Brunel D."/>
            <person name="Delourme R."/>
            <person name="Renard M."/>
            <person name="Aury J.M."/>
            <person name="Adams K.L."/>
            <person name="Batley J."/>
            <person name="Snowdon R.J."/>
            <person name="Tost J."/>
            <person name="Edwards D."/>
            <person name="Zhou Y."/>
            <person name="Hua W."/>
            <person name="Sharpe A.G."/>
            <person name="Paterson A.H."/>
            <person name="Guan C."/>
            <person name="Wincker P."/>
        </authorList>
    </citation>
    <scope>NUCLEOTIDE SEQUENCE [LARGE SCALE GENOMIC DNA]</scope>
</reference>
<dbReference type="PaxDb" id="3708-A0A078K0X5"/>
<dbReference type="Gramene" id="CDY72589">
    <property type="protein sequence ID" value="CDY72589"/>
    <property type="gene ID" value="GSBRNA2T00033699001"/>
</dbReference>
<dbReference type="STRING" id="3708.A0A078K0X5"/>
<organism evidence="2">
    <name type="scientific">Brassica napus</name>
    <name type="common">Rape</name>
    <dbReference type="NCBI Taxonomy" id="3708"/>
    <lineage>
        <taxon>Eukaryota</taxon>
        <taxon>Viridiplantae</taxon>
        <taxon>Streptophyta</taxon>
        <taxon>Embryophyta</taxon>
        <taxon>Tracheophyta</taxon>
        <taxon>Spermatophyta</taxon>
        <taxon>Magnoliopsida</taxon>
        <taxon>eudicotyledons</taxon>
        <taxon>Gunneridae</taxon>
        <taxon>Pentapetalae</taxon>
        <taxon>rosids</taxon>
        <taxon>malvids</taxon>
        <taxon>Brassicales</taxon>
        <taxon>Brassicaceae</taxon>
        <taxon>Brassiceae</taxon>
        <taxon>Brassica</taxon>
    </lineage>
</organism>
<keyword evidence="1" id="KW-0812">Transmembrane</keyword>
<gene>
    <name evidence="2" type="primary">BnaC08g49580D</name>
    <name evidence="2" type="ORF">GSBRNA2T00033699001</name>
</gene>
<evidence type="ECO:0000313" key="2">
    <source>
        <dbReference type="EMBL" id="CDY72589.1"/>
    </source>
</evidence>
<protein>
    <submittedName>
        <fullName evidence="2">BnaC08g49580D protein</fullName>
    </submittedName>
</protein>
<keyword evidence="1" id="KW-1133">Transmembrane helix</keyword>
<sequence length="106" mass="12326">MATEHITRKADEYSVELLPSDDDAPPPLSSSWRLSLDTFRLPSSLSSTGRHDGRTRFSRYFRTPSELYVLGVSVFFLVLAHMFRVDHRRMLHELLSELNHVHETQK</sequence>
<evidence type="ECO:0000256" key="1">
    <source>
        <dbReference type="SAM" id="Phobius"/>
    </source>
</evidence>
<name>A0A078K0X5_BRANA</name>